<evidence type="ECO:0000313" key="4">
    <source>
        <dbReference type="Proteomes" id="UP000007801"/>
    </source>
</evidence>
<dbReference type="HOGENOM" id="CLU_967297_0_0_1"/>
<feature type="domain" description="MADF" evidence="2">
    <location>
        <begin position="79"/>
        <end position="171"/>
    </location>
</feature>
<dbReference type="KEGG" id="dan:6494485"/>
<gene>
    <name evidence="3" type="primary">Dana\GF11621</name>
    <name evidence="3" type="synonym">dana_GLEANR_11665</name>
    <name evidence="3" type="ORF">GF11621</name>
</gene>
<dbReference type="SMART" id="SM00595">
    <property type="entry name" value="MADF"/>
    <property type="match status" value="1"/>
</dbReference>
<sequence>MAASKQSKAKHKSKKQRPCGEPVSSRGALAHSGYSWAISDFFVLCFFEDSTSRGVFEDRMSNTVKATVPFRFTDERTLLFVILYGREPCLWNKKQYLQRARNAAYRRLQTGINSVTEPHEAHLTVQGVKMKIKNLRSAYHQELKKIRLNPEYQPKTPWFGPLHEFLGEFIDTNELSSPKTPPLKRLQIRLTRIKPVKNQPEVKMEPEEVACPEARSEAPTTFTVLPMPLAISMDIPPTPPDSISKILEANWAPPPVPIEEPDPVPAGSSASEKGEVLGSTQGSVTEAGTGVGMRGEDEFTYFGLNVAAQLRNMPLASTLVMQSKIQYMLAVERRKISGHSTDVNIFK</sequence>
<dbReference type="AlphaFoldDB" id="B3MIZ6"/>
<dbReference type="InterPro" id="IPR006578">
    <property type="entry name" value="MADF-dom"/>
</dbReference>
<reference evidence="3 4" key="1">
    <citation type="journal article" date="2007" name="Nature">
        <title>Evolution of genes and genomes on the Drosophila phylogeny.</title>
        <authorList>
            <consortium name="Drosophila 12 Genomes Consortium"/>
            <person name="Clark A.G."/>
            <person name="Eisen M.B."/>
            <person name="Smith D.R."/>
            <person name="Bergman C.M."/>
            <person name="Oliver B."/>
            <person name="Markow T.A."/>
            <person name="Kaufman T.C."/>
            <person name="Kellis M."/>
            <person name="Gelbart W."/>
            <person name="Iyer V.N."/>
            <person name="Pollard D.A."/>
            <person name="Sackton T.B."/>
            <person name="Larracuente A.M."/>
            <person name="Singh N.D."/>
            <person name="Abad J.P."/>
            <person name="Abt D.N."/>
            <person name="Adryan B."/>
            <person name="Aguade M."/>
            <person name="Akashi H."/>
            <person name="Anderson W.W."/>
            <person name="Aquadro C.F."/>
            <person name="Ardell D.H."/>
            <person name="Arguello R."/>
            <person name="Artieri C.G."/>
            <person name="Barbash D.A."/>
            <person name="Barker D."/>
            <person name="Barsanti P."/>
            <person name="Batterham P."/>
            <person name="Batzoglou S."/>
            <person name="Begun D."/>
            <person name="Bhutkar A."/>
            <person name="Blanco E."/>
            <person name="Bosak S.A."/>
            <person name="Bradley R.K."/>
            <person name="Brand A.D."/>
            <person name="Brent M.R."/>
            <person name="Brooks A.N."/>
            <person name="Brown R.H."/>
            <person name="Butlin R.K."/>
            <person name="Caggese C."/>
            <person name="Calvi B.R."/>
            <person name="Bernardo de Carvalho A."/>
            <person name="Caspi A."/>
            <person name="Castrezana S."/>
            <person name="Celniker S.E."/>
            <person name="Chang J.L."/>
            <person name="Chapple C."/>
            <person name="Chatterji S."/>
            <person name="Chinwalla A."/>
            <person name="Civetta A."/>
            <person name="Clifton S.W."/>
            <person name="Comeron J.M."/>
            <person name="Costello J.C."/>
            <person name="Coyne J.A."/>
            <person name="Daub J."/>
            <person name="David R.G."/>
            <person name="Delcher A.L."/>
            <person name="Delehaunty K."/>
            <person name="Do C.B."/>
            <person name="Ebling H."/>
            <person name="Edwards K."/>
            <person name="Eickbush T."/>
            <person name="Evans J.D."/>
            <person name="Filipski A."/>
            <person name="Findeiss S."/>
            <person name="Freyhult E."/>
            <person name="Fulton L."/>
            <person name="Fulton R."/>
            <person name="Garcia A.C."/>
            <person name="Gardiner A."/>
            <person name="Garfield D.A."/>
            <person name="Garvin B.E."/>
            <person name="Gibson G."/>
            <person name="Gilbert D."/>
            <person name="Gnerre S."/>
            <person name="Godfrey J."/>
            <person name="Good R."/>
            <person name="Gotea V."/>
            <person name="Gravely B."/>
            <person name="Greenberg A.J."/>
            <person name="Griffiths-Jones S."/>
            <person name="Gross S."/>
            <person name="Guigo R."/>
            <person name="Gustafson E.A."/>
            <person name="Haerty W."/>
            <person name="Hahn M.W."/>
            <person name="Halligan D.L."/>
            <person name="Halpern A.L."/>
            <person name="Halter G.M."/>
            <person name="Han M.V."/>
            <person name="Heger A."/>
            <person name="Hillier L."/>
            <person name="Hinrichs A.S."/>
            <person name="Holmes I."/>
            <person name="Hoskins R.A."/>
            <person name="Hubisz M.J."/>
            <person name="Hultmark D."/>
            <person name="Huntley M.A."/>
            <person name="Jaffe D.B."/>
            <person name="Jagadeeshan S."/>
            <person name="Jeck W.R."/>
            <person name="Johnson J."/>
            <person name="Jones C.D."/>
            <person name="Jordan W.C."/>
            <person name="Karpen G.H."/>
            <person name="Kataoka E."/>
            <person name="Keightley P.D."/>
            <person name="Kheradpour P."/>
            <person name="Kirkness E.F."/>
            <person name="Koerich L.B."/>
            <person name="Kristiansen K."/>
            <person name="Kudrna D."/>
            <person name="Kulathinal R.J."/>
            <person name="Kumar S."/>
            <person name="Kwok R."/>
            <person name="Lander E."/>
            <person name="Langley C.H."/>
            <person name="Lapoint R."/>
            <person name="Lazzaro B.P."/>
            <person name="Lee S.J."/>
            <person name="Levesque L."/>
            <person name="Li R."/>
            <person name="Lin C.F."/>
            <person name="Lin M.F."/>
            <person name="Lindblad-Toh K."/>
            <person name="Llopart A."/>
            <person name="Long M."/>
            <person name="Low L."/>
            <person name="Lozovsky E."/>
            <person name="Lu J."/>
            <person name="Luo M."/>
            <person name="Machado C.A."/>
            <person name="Makalowski W."/>
            <person name="Marzo M."/>
            <person name="Matsuda M."/>
            <person name="Matzkin L."/>
            <person name="McAllister B."/>
            <person name="McBride C.S."/>
            <person name="McKernan B."/>
            <person name="McKernan K."/>
            <person name="Mendez-Lago M."/>
            <person name="Minx P."/>
            <person name="Mollenhauer M.U."/>
            <person name="Montooth K."/>
            <person name="Mount S.M."/>
            <person name="Mu X."/>
            <person name="Myers E."/>
            <person name="Negre B."/>
            <person name="Newfeld S."/>
            <person name="Nielsen R."/>
            <person name="Noor M.A."/>
            <person name="O'Grady P."/>
            <person name="Pachter L."/>
            <person name="Papaceit M."/>
            <person name="Parisi M.J."/>
            <person name="Parisi M."/>
            <person name="Parts L."/>
            <person name="Pedersen J.S."/>
            <person name="Pesole G."/>
            <person name="Phillippy A.M."/>
            <person name="Ponting C.P."/>
            <person name="Pop M."/>
            <person name="Porcelli D."/>
            <person name="Powell J.R."/>
            <person name="Prohaska S."/>
            <person name="Pruitt K."/>
            <person name="Puig M."/>
            <person name="Quesneville H."/>
            <person name="Ram K.R."/>
            <person name="Rand D."/>
            <person name="Rasmussen M.D."/>
            <person name="Reed L.K."/>
            <person name="Reenan R."/>
            <person name="Reily A."/>
            <person name="Remington K.A."/>
            <person name="Rieger T.T."/>
            <person name="Ritchie M.G."/>
            <person name="Robin C."/>
            <person name="Rogers Y.H."/>
            <person name="Rohde C."/>
            <person name="Rozas J."/>
            <person name="Rubenfield M.J."/>
            <person name="Ruiz A."/>
            <person name="Russo S."/>
            <person name="Salzberg S.L."/>
            <person name="Sanchez-Gracia A."/>
            <person name="Saranga D.J."/>
            <person name="Sato H."/>
            <person name="Schaeffer S.W."/>
            <person name="Schatz M.C."/>
            <person name="Schlenke T."/>
            <person name="Schwartz R."/>
            <person name="Segarra C."/>
            <person name="Singh R.S."/>
            <person name="Sirot L."/>
            <person name="Sirota M."/>
            <person name="Sisneros N.B."/>
            <person name="Smith C.D."/>
            <person name="Smith T.F."/>
            <person name="Spieth J."/>
            <person name="Stage D.E."/>
            <person name="Stark A."/>
            <person name="Stephan W."/>
            <person name="Strausberg R.L."/>
            <person name="Strempel S."/>
            <person name="Sturgill D."/>
            <person name="Sutton G."/>
            <person name="Sutton G.G."/>
            <person name="Tao W."/>
            <person name="Teichmann S."/>
            <person name="Tobari Y.N."/>
            <person name="Tomimura Y."/>
            <person name="Tsolas J.M."/>
            <person name="Valente V.L."/>
            <person name="Venter E."/>
            <person name="Venter J.C."/>
            <person name="Vicario S."/>
            <person name="Vieira F.G."/>
            <person name="Vilella A.J."/>
            <person name="Villasante A."/>
            <person name="Walenz B."/>
            <person name="Wang J."/>
            <person name="Wasserman M."/>
            <person name="Watts T."/>
            <person name="Wilson D."/>
            <person name="Wilson R.K."/>
            <person name="Wing R.A."/>
            <person name="Wolfner M.F."/>
            <person name="Wong A."/>
            <person name="Wong G.K."/>
            <person name="Wu C.I."/>
            <person name="Wu G."/>
            <person name="Yamamoto D."/>
            <person name="Yang H.P."/>
            <person name="Yang S.P."/>
            <person name="Yorke J.A."/>
            <person name="Yoshida K."/>
            <person name="Zdobnov E."/>
            <person name="Zhang P."/>
            <person name="Zhang Y."/>
            <person name="Zimin A.V."/>
            <person name="Baldwin J."/>
            <person name="Abdouelleil A."/>
            <person name="Abdulkadir J."/>
            <person name="Abebe A."/>
            <person name="Abera B."/>
            <person name="Abreu J."/>
            <person name="Acer S.C."/>
            <person name="Aftuck L."/>
            <person name="Alexander A."/>
            <person name="An P."/>
            <person name="Anderson E."/>
            <person name="Anderson S."/>
            <person name="Arachi H."/>
            <person name="Azer M."/>
            <person name="Bachantsang P."/>
            <person name="Barry A."/>
            <person name="Bayul T."/>
            <person name="Berlin A."/>
            <person name="Bessette D."/>
            <person name="Bloom T."/>
            <person name="Blye J."/>
            <person name="Boguslavskiy L."/>
            <person name="Bonnet C."/>
            <person name="Boukhgalter B."/>
            <person name="Bourzgui I."/>
            <person name="Brown A."/>
            <person name="Cahill P."/>
            <person name="Channer S."/>
            <person name="Cheshatsang Y."/>
            <person name="Chuda L."/>
            <person name="Citroen M."/>
            <person name="Collymore A."/>
            <person name="Cooke P."/>
            <person name="Costello M."/>
            <person name="D'Aco K."/>
            <person name="Daza R."/>
            <person name="De Haan G."/>
            <person name="DeGray S."/>
            <person name="DeMaso C."/>
            <person name="Dhargay N."/>
            <person name="Dooley K."/>
            <person name="Dooley E."/>
            <person name="Doricent M."/>
            <person name="Dorje P."/>
            <person name="Dorjee K."/>
            <person name="Dupes A."/>
            <person name="Elong R."/>
            <person name="Falk J."/>
            <person name="Farina A."/>
            <person name="Faro S."/>
            <person name="Ferguson D."/>
            <person name="Fisher S."/>
            <person name="Foley C.D."/>
            <person name="Franke A."/>
            <person name="Friedrich D."/>
            <person name="Gadbois L."/>
            <person name="Gearin G."/>
            <person name="Gearin C.R."/>
            <person name="Giannoukos G."/>
            <person name="Goode T."/>
            <person name="Graham J."/>
            <person name="Grandbois E."/>
            <person name="Grewal S."/>
            <person name="Gyaltsen K."/>
            <person name="Hafez N."/>
            <person name="Hagos B."/>
            <person name="Hall J."/>
            <person name="Henson C."/>
            <person name="Hollinger A."/>
            <person name="Honan T."/>
            <person name="Huard M.D."/>
            <person name="Hughes L."/>
            <person name="Hurhula B."/>
            <person name="Husby M.E."/>
            <person name="Kamat A."/>
            <person name="Kanga B."/>
            <person name="Kashin S."/>
            <person name="Khazanovich D."/>
            <person name="Kisner P."/>
            <person name="Lance K."/>
            <person name="Lara M."/>
            <person name="Lee W."/>
            <person name="Lennon N."/>
            <person name="Letendre F."/>
            <person name="LeVine R."/>
            <person name="Lipovsky A."/>
            <person name="Liu X."/>
            <person name="Liu J."/>
            <person name="Liu S."/>
            <person name="Lokyitsang T."/>
            <person name="Lokyitsang Y."/>
            <person name="Lubonja R."/>
            <person name="Lui A."/>
            <person name="MacDonald P."/>
            <person name="Magnisalis V."/>
            <person name="Maru K."/>
            <person name="Matthews C."/>
            <person name="McCusker W."/>
            <person name="McDonough S."/>
            <person name="Mehta T."/>
            <person name="Meldrim J."/>
            <person name="Meneus L."/>
            <person name="Mihai O."/>
            <person name="Mihalev A."/>
            <person name="Mihova T."/>
            <person name="Mittelman R."/>
            <person name="Mlenga V."/>
            <person name="Montmayeur A."/>
            <person name="Mulrain L."/>
            <person name="Navidi A."/>
            <person name="Naylor J."/>
            <person name="Negash T."/>
            <person name="Nguyen T."/>
            <person name="Nguyen N."/>
            <person name="Nicol R."/>
            <person name="Norbu C."/>
            <person name="Norbu N."/>
            <person name="Novod N."/>
            <person name="O'Neill B."/>
            <person name="Osman S."/>
            <person name="Markiewicz E."/>
            <person name="Oyono O.L."/>
            <person name="Patti C."/>
            <person name="Phunkhang P."/>
            <person name="Pierre F."/>
            <person name="Priest M."/>
            <person name="Raghuraman S."/>
            <person name="Rege F."/>
            <person name="Reyes R."/>
            <person name="Rise C."/>
            <person name="Rogov P."/>
            <person name="Ross K."/>
            <person name="Ryan E."/>
            <person name="Settipalli S."/>
            <person name="Shea T."/>
            <person name="Sherpa N."/>
            <person name="Shi L."/>
            <person name="Shih D."/>
            <person name="Sparrow T."/>
            <person name="Spaulding J."/>
            <person name="Stalker J."/>
            <person name="Stange-Thomann N."/>
            <person name="Stavropoulos S."/>
            <person name="Stone C."/>
            <person name="Strader C."/>
            <person name="Tesfaye S."/>
            <person name="Thomson T."/>
            <person name="Thoulutsang Y."/>
            <person name="Thoulutsang D."/>
            <person name="Topham K."/>
            <person name="Topping I."/>
            <person name="Tsamla T."/>
            <person name="Vassiliev H."/>
            <person name="Vo A."/>
            <person name="Wangchuk T."/>
            <person name="Wangdi T."/>
            <person name="Weiand M."/>
            <person name="Wilkinson J."/>
            <person name="Wilson A."/>
            <person name="Yadav S."/>
            <person name="Young G."/>
            <person name="Yu Q."/>
            <person name="Zembek L."/>
            <person name="Zhong D."/>
            <person name="Zimmer A."/>
            <person name="Zwirko Z."/>
            <person name="Jaffe D.B."/>
            <person name="Alvarez P."/>
            <person name="Brockman W."/>
            <person name="Butler J."/>
            <person name="Chin C."/>
            <person name="Gnerre S."/>
            <person name="Grabherr M."/>
            <person name="Kleber M."/>
            <person name="Mauceli E."/>
            <person name="MacCallum I."/>
        </authorList>
    </citation>
    <scope>NUCLEOTIDE SEQUENCE [LARGE SCALE GENOMIC DNA]</scope>
    <source>
        <strain evidence="4">Tucson 14024-0371.13</strain>
    </source>
</reference>
<protein>
    <recommendedName>
        <fullName evidence="2">MADF domain-containing protein</fullName>
    </recommendedName>
</protein>
<evidence type="ECO:0000256" key="1">
    <source>
        <dbReference type="SAM" id="MobiDB-lite"/>
    </source>
</evidence>
<dbReference type="EMBL" id="CH902619">
    <property type="protein sequence ID" value="EDV37062.2"/>
    <property type="molecule type" value="Genomic_DNA"/>
</dbReference>
<keyword evidence="4" id="KW-1185">Reference proteome</keyword>
<dbReference type="OrthoDB" id="6629625at2759"/>
<dbReference type="Pfam" id="PF10545">
    <property type="entry name" value="MADF_DNA_bdg"/>
    <property type="match status" value="1"/>
</dbReference>
<evidence type="ECO:0000313" key="3">
    <source>
        <dbReference type="EMBL" id="EDV37062.2"/>
    </source>
</evidence>
<feature type="compositionally biased region" description="Basic residues" evidence="1">
    <location>
        <begin position="7"/>
        <end position="17"/>
    </location>
</feature>
<dbReference type="Proteomes" id="UP000007801">
    <property type="component" value="Unassembled WGS sequence"/>
</dbReference>
<dbReference type="PROSITE" id="PS51029">
    <property type="entry name" value="MADF"/>
    <property type="match status" value="1"/>
</dbReference>
<dbReference type="InParanoid" id="B3MIZ6"/>
<dbReference type="eggNOG" id="ENOG502SDRG">
    <property type="taxonomic scope" value="Eukaryota"/>
</dbReference>
<feature type="region of interest" description="Disordered" evidence="1">
    <location>
        <begin position="258"/>
        <end position="291"/>
    </location>
</feature>
<dbReference type="PANTHER" id="PTHR21505">
    <property type="entry name" value="MADF DOMAIN-CONTAINING PROTEIN-RELATED"/>
    <property type="match status" value="1"/>
</dbReference>
<dbReference type="GeneID" id="6494485"/>
<proteinExistence type="predicted"/>
<feature type="region of interest" description="Disordered" evidence="1">
    <location>
        <begin position="1"/>
        <end position="24"/>
    </location>
</feature>
<name>B3MIZ6_DROAN</name>
<organism evidence="3 4">
    <name type="scientific">Drosophila ananassae</name>
    <name type="common">Fruit fly</name>
    <dbReference type="NCBI Taxonomy" id="7217"/>
    <lineage>
        <taxon>Eukaryota</taxon>
        <taxon>Metazoa</taxon>
        <taxon>Ecdysozoa</taxon>
        <taxon>Arthropoda</taxon>
        <taxon>Hexapoda</taxon>
        <taxon>Insecta</taxon>
        <taxon>Pterygota</taxon>
        <taxon>Neoptera</taxon>
        <taxon>Endopterygota</taxon>
        <taxon>Diptera</taxon>
        <taxon>Brachycera</taxon>
        <taxon>Muscomorpha</taxon>
        <taxon>Ephydroidea</taxon>
        <taxon>Drosophilidae</taxon>
        <taxon>Drosophila</taxon>
        <taxon>Sophophora</taxon>
    </lineage>
</organism>
<accession>B3MIZ6</accession>
<dbReference type="PANTHER" id="PTHR21505:SF8">
    <property type="entry name" value="DPT-YFP REPRESSOR BY OVEREXPRESSION, ISOFORM D-RELATED"/>
    <property type="match status" value="1"/>
</dbReference>
<evidence type="ECO:0000259" key="2">
    <source>
        <dbReference type="PROSITE" id="PS51029"/>
    </source>
</evidence>
<dbReference type="FunCoup" id="B3MIZ6">
    <property type="interactions" value="1"/>
</dbReference>